<feature type="domain" description="Histidine kinase" evidence="19">
    <location>
        <begin position="178"/>
        <end position="399"/>
    </location>
</feature>
<dbReference type="Pfam" id="PF00512">
    <property type="entry name" value="HisKA"/>
    <property type="match status" value="1"/>
</dbReference>
<dbReference type="GO" id="GO:0005886">
    <property type="term" value="C:plasma membrane"/>
    <property type="evidence" value="ECO:0007669"/>
    <property type="project" value="UniProtKB-SubCell"/>
</dbReference>
<dbReference type="Gene3D" id="1.10.287.130">
    <property type="match status" value="1"/>
</dbReference>
<dbReference type="InterPro" id="IPR003594">
    <property type="entry name" value="HATPase_dom"/>
</dbReference>
<dbReference type="SMART" id="SM00388">
    <property type="entry name" value="HisKA"/>
    <property type="match status" value="1"/>
</dbReference>
<keyword evidence="8" id="KW-0547">Nucleotide-binding</keyword>
<dbReference type="PANTHER" id="PTHR45339">
    <property type="entry name" value="HYBRID SIGNAL TRANSDUCTION HISTIDINE KINASE J"/>
    <property type="match status" value="1"/>
</dbReference>
<feature type="domain" description="Response regulatory" evidence="20">
    <location>
        <begin position="431"/>
        <end position="550"/>
    </location>
</feature>
<dbReference type="InterPro" id="IPR036641">
    <property type="entry name" value="HPT_dom_sf"/>
</dbReference>
<keyword evidence="7" id="KW-0812">Transmembrane</keyword>
<dbReference type="PROSITE" id="PS50109">
    <property type="entry name" value="HIS_KIN"/>
    <property type="match status" value="1"/>
</dbReference>
<keyword evidence="13" id="KW-0472">Membrane</keyword>
<dbReference type="InterPro" id="IPR036097">
    <property type="entry name" value="HisK_dim/P_sf"/>
</dbReference>
<comment type="subunit">
    <text evidence="14">At low DSF concentrations, interacts with RpfF.</text>
</comment>
<dbReference type="InterPro" id="IPR004358">
    <property type="entry name" value="Sig_transdc_His_kin-like_C"/>
</dbReference>
<dbReference type="Gene3D" id="3.40.50.2300">
    <property type="match status" value="1"/>
</dbReference>
<keyword evidence="9 22" id="KW-0418">Kinase</keyword>
<sequence length="699" mass="75532">MSANPQSLPAELSADTTLSGLDLHDFAVLPDTPAQVIADAFNKSPQLPGALVTSGAKLIGVVSRTKFLEQLSRPFGVEVFLRRPIKVMLDHIGIEPLVMPSNGSIPDAAKFALTRSTDVFHEPVVVADVDDPENMKLLDIHTLLIAQTGLLGLANDTIQKQKQAAEAASVAKSQFLANMSHEIRTPLTAIIGFSENLLDTDMPENDRRTAVKTVLRNGEHLLEIINDILDLSKIEAGRLDIEEIECSPVQVAADVVSIMRVRADAKSLPLKLTFGSAMPSLVRSDPTRLRQILLNLVGNAVKFTSEGSVELKTNYFQRGGKDELIFEVIDTGIGLRPDQIKKLFEAFSQGDASTTRQYGGTGLGLTISRRLARMLGGDVSVQSEYGSGSTFTVRVTTNVPQHANMLSDPLEALGSTDHPAAMAGGSLLNCRILLAEDSPDNQMLISGFLRKCGADTVVCENGEQAVELAFLHERDGNPFDVILMDMQMPVLDGYGAAKRLRQEGYTRPVIALTANAMGSDRDRCIAAGCNDYATKPIRRQALIGQIQALAPKTAAQASEDLGADSEPQETSMSETINDVPAENDGVLDPDVALERVGGDKELLVDIGQLFLDCSVEWMEEIDTSLAANDMATLKRAAHTLKNSADNVGGRLTYEAAFKLEQQVGDGVEEGLAEMRDAIRVELDRFRPVLEKFLAEMSNG</sequence>
<keyword evidence="4" id="KW-1003">Cell membrane</keyword>
<evidence type="ECO:0000256" key="8">
    <source>
        <dbReference type="ARBA" id="ARBA00022741"/>
    </source>
</evidence>
<evidence type="ECO:0000256" key="1">
    <source>
        <dbReference type="ARBA" id="ARBA00000085"/>
    </source>
</evidence>
<dbReference type="InterPro" id="IPR036890">
    <property type="entry name" value="HATPase_C_sf"/>
</dbReference>
<keyword evidence="10" id="KW-0067">ATP-binding</keyword>
<keyword evidence="12" id="KW-0902">Two-component regulatory system</keyword>
<dbReference type="InterPro" id="IPR005467">
    <property type="entry name" value="His_kinase_dom"/>
</dbReference>
<keyword evidence="11" id="KW-1133">Transmembrane helix</keyword>
<dbReference type="PROSITE" id="PS50110">
    <property type="entry name" value="RESPONSE_REGULATORY"/>
    <property type="match status" value="1"/>
</dbReference>
<dbReference type="PROSITE" id="PS50894">
    <property type="entry name" value="HPT"/>
    <property type="match status" value="1"/>
</dbReference>
<dbReference type="SUPFAM" id="SSF55874">
    <property type="entry name" value="ATPase domain of HSP90 chaperone/DNA topoisomerase II/histidine kinase"/>
    <property type="match status" value="1"/>
</dbReference>
<evidence type="ECO:0000256" key="9">
    <source>
        <dbReference type="ARBA" id="ARBA00022777"/>
    </source>
</evidence>
<dbReference type="FunFam" id="3.30.565.10:FF:000010">
    <property type="entry name" value="Sensor histidine kinase RcsC"/>
    <property type="match status" value="1"/>
</dbReference>
<dbReference type="SUPFAM" id="SSF47226">
    <property type="entry name" value="Histidine-containing phosphotransfer domain, HPT domain"/>
    <property type="match status" value="1"/>
</dbReference>
<dbReference type="EMBL" id="CP036316">
    <property type="protein sequence ID" value="QDT62979.1"/>
    <property type="molecule type" value="Genomic_DNA"/>
</dbReference>
<comment type="catalytic activity">
    <reaction evidence="1">
        <text>ATP + protein L-histidine = ADP + protein N-phospho-L-histidine.</text>
        <dbReference type="EC" id="2.7.13.3"/>
    </reaction>
</comment>
<evidence type="ECO:0000256" key="2">
    <source>
        <dbReference type="ARBA" id="ARBA00004651"/>
    </source>
</evidence>
<dbReference type="Gene3D" id="3.30.565.10">
    <property type="entry name" value="Histidine kinase-like ATPase, C-terminal domain"/>
    <property type="match status" value="1"/>
</dbReference>
<evidence type="ECO:0000256" key="7">
    <source>
        <dbReference type="ARBA" id="ARBA00022692"/>
    </source>
</evidence>
<dbReference type="SMART" id="SM00448">
    <property type="entry name" value="REC"/>
    <property type="match status" value="1"/>
</dbReference>
<evidence type="ECO:0000256" key="15">
    <source>
        <dbReference type="ARBA" id="ARBA00068150"/>
    </source>
</evidence>
<feature type="modified residue" description="4-aspartylphosphate" evidence="17">
    <location>
        <position position="485"/>
    </location>
</feature>
<comment type="subcellular location">
    <subcellularLocation>
        <location evidence="2">Cell membrane</location>
        <topology evidence="2">Multi-pass membrane protein</topology>
    </subcellularLocation>
</comment>
<gene>
    <name evidence="22" type="primary">luxQ_1</name>
    <name evidence="22" type="ORF">V22_01770</name>
</gene>
<dbReference type="InterPro" id="IPR008207">
    <property type="entry name" value="Sig_transdc_His_kin_Hpt_dom"/>
</dbReference>
<dbReference type="EC" id="2.7.13.3" evidence="3"/>
<evidence type="ECO:0000259" key="20">
    <source>
        <dbReference type="PROSITE" id="PS50110"/>
    </source>
</evidence>
<keyword evidence="23" id="KW-1185">Reference proteome</keyword>
<dbReference type="Pfam" id="PF01627">
    <property type="entry name" value="Hpt"/>
    <property type="match status" value="1"/>
</dbReference>
<reference evidence="22 23" key="1">
    <citation type="submission" date="2019-02" db="EMBL/GenBank/DDBJ databases">
        <title>Deep-cultivation of Planctomycetes and their phenomic and genomic characterization uncovers novel biology.</title>
        <authorList>
            <person name="Wiegand S."/>
            <person name="Jogler M."/>
            <person name="Boedeker C."/>
            <person name="Pinto D."/>
            <person name="Vollmers J."/>
            <person name="Rivas-Marin E."/>
            <person name="Kohn T."/>
            <person name="Peeters S.H."/>
            <person name="Heuer A."/>
            <person name="Rast P."/>
            <person name="Oberbeckmann S."/>
            <person name="Bunk B."/>
            <person name="Jeske O."/>
            <person name="Meyerdierks A."/>
            <person name="Storesund J.E."/>
            <person name="Kallscheuer N."/>
            <person name="Luecker S."/>
            <person name="Lage O.M."/>
            <person name="Pohl T."/>
            <person name="Merkel B.J."/>
            <person name="Hornburger P."/>
            <person name="Mueller R.-W."/>
            <person name="Bruemmer F."/>
            <person name="Labrenz M."/>
            <person name="Spormann A.M."/>
            <person name="Op den Camp H."/>
            <person name="Overmann J."/>
            <person name="Amann R."/>
            <person name="Jetten M.S.M."/>
            <person name="Mascher T."/>
            <person name="Medema M.H."/>
            <person name="Devos D.P."/>
            <person name="Kaster A.-K."/>
            <person name="Ovreas L."/>
            <person name="Rohde M."/>
            <person name="Galperin M.Y."/>
            <person name="Jogler C."/>
        </authorList>
    </citation>
    <scope>NUCLEOTIDE SEQUENCE [LARGE SCALE GENOMIC DNA]</scope>
    <source>
        <strain evidence="22 23">V22</strain>
    </source>
</reference>
<dbReference type="SUPFAM" id="SSF52172">
    <property type="entry name" value="CheY-like"/>
    <property type="match status" value="1"/>
</dbReference>
<evidence type="ECO:0000256" key="4">
    <source>
        <dbReference type="ARBA" id="ARBA00022475"/>
    </source>
</evidence>
<dbReference type="Pfam" id="PF00072">
    <property type="entry name" value="Response_reg"/>
    <property type="match status" value="1"/>
</dbReference>
<dbReference type="SMART" id="SM00387">
    <property type="entry name" value="HATPase_c"/>
    <property type="match status" value="1"/>
</dbReference>
<dbReference type="CDD" id="cd00082">
    <property type="entry name" value="HisKA"/>
    <property type="match status" value="1"/>
</dbReference>
<evidence type="ECO:0000256" key="17">
    <source>
        <dbReference type="PROSITE-ProRule" id="PRU00169"/>
    </source>
</evidence>
<accession>A0A517T3P0</accession>
<feature type="modified residue" description="Phosphohistidine" evidence="16">
    <location>
        <position position="638"/>
    </location>
</feature>
<dbReference type="Gene3D" id="1.20.120.160">
    <property type="entry name" value="HPT domain"/>
    <property type="match status" value="1"/>
</dbReference>
<evidence type="ECO:0000256" key="11">
    <source>
        <dbReference type="ARBA" id="ARBA00022989"/>
    </source>
</evidence>
<dbReference type="Proteomes" id="UP000319976">
    <property type="component" value="Chromosome"/>
</dbReference>
<dbReference type="GO" id="GO:0000155">
    <property type="term" value="F:phosphorelay sensor kinase activity"/>
    <property type="evidence" value="ECO:0007669"/>
    <property type="project" value="InterPro"/>
</dbReference>
<evidence type="ECO:0000256" key="12">
    <source>
        <dbReference type="ARBA" id="ARBA00023012"/>
    </source>
</evidence>
<dbReference type="RefSeq" id="WP_145258926.1">
    <property type="nucleotide sequence ID" value="NZ_CP036316.1"/>
</dbReference>
<dbReference type="PRINTS" id="PR00344">
    <property type="entry name" value="BCTRLSENSOR"/>
</dbReference>
<feature type="domain" description="HPt" evidence="21">
    <location>
        <begin position="599"/>
        <end position="692"/>
    </location>
</feature>
<evidence type="ECO:0000256" key="6">
    <source>
        <dbReference type="ARBA" id="ARBA00022679"/>
    </source>
</evidence>
<protein>
    <recommendedName>
        <fullName evidence="15">Sensory/regulatory protein RpfC</fullName>
        <ecNumber evidence="3">2.7.13.3</ecNumber>
    </recommendedName>
</protein>
<evidence type="ECO:0000259" key="21">
    <source>
        <dbReference type="PROSITE" id="PS50894"/>
    </source>
</evidence>
<name>A0A517T3P0_9PLAN</name>
<dbReference type="CDD" id="cd17546">
    <property type="entry name" value="REC_hyHK_CKI1_RcsC-like"/>
    <property type="match status" value="1"/>
</dbReference>
<keyword evidence="5 17" id="KW-0597">Phosphoprotein</keyword>
<feature type="region of interest" description="Disordered" evidence="18">
    <location>
        <begin position="555"/>
        <end position="585"/>
    </location>
</feature>
<evidence type="ECO:0000313" key="22">
    <source>
        <dbReference type="EMBL" id="QDT62979.1"/>
    </source>
</evidence>
<dbReference type="InterPro" id="IPR003661">
    <property type="entry name" value="HisK_dim/P_dom"/>
</dbReference>
<dbReference type="OrthoDB" id="9790669at2"/>
<evidence type="ECO:0000313" key="23">
    <source>
        <dbReference type="Proteomes" id="UP000319976"/>
    </source>
</evidence>
<dbReference type="FunFam" id="1.10.287.130:FF:000002">
    <property type="entry name" value="Two-component osmosensing histidine kinase"/>
    <property type="match status" value="1"/>
</dbReference>
<evidence type="ECO:0000256" key="18">
    <source>
        <dbReference type="SAM" id="MobiDB-lite"/>
    </source>
</evidence>
<evidence type="ECO:0000256" key="10">
    <source>
        <dbReference type="ARBA" id="ARBA00022840"/>
    </source>
</evidence>
<dbReference type="PANTHER" id="PTHR45339:SF1">
    <property type="entry name" value="HYBRID SIGNAL TRANSDUCTION HISTIDINE KINASE J"/>
    <property type="match status" value="1"/>
</dbReference>
<evidence type="ECO:0000256" key="13">
    <source>
        <dbReference type="ARBA" id="ARBA00023136"/>
    </source>
</evidence>
<evidence type="ECO:0000256" key="14">
    <source>
        <dbReference type="ARBA" id="ARBA00064003"/>
    </source>
</evidence>
<evidence type="ECO:0000256" key="3">
    <source>
        <dbReference type="ARBA" id="ARBA00012438"/>
    </source>
</evidence>
<keyword evidence="6 22" id="KW-0808">Transferase</keyword>
<evidence type="ECO:0000256" key="16">
    <source>
        <dbReference type="PROSITE-ProRule" id="PRU00110"/>
    </source>
</evidence>
<dbReference type="InterPro" id="IPR011006">
    <property type="entry name" value="CheY-like_superfamily"/>
</dbReference>
<dbReference type="SUPFAM" id="SSF47384">
    <property type="entry name" value="Homodimeric domain of signal transducing histidine kinase"/>
    <property type="match status" value="1"/>
</dbReference>
<dbReference type="AlphaFoldDB" id="A0A517T3P0"/>
<dbReference type="CDD" id="cd16922">
    <property type="entry name" value="HATPase_EvgS-ArcB-TorS-like"/>
    <property type="match status" value="1"/>
</dbReference>
<evidence type="ECO:0000259" key="19">
    <source>
        <dbReference type="PROSITE" id="PS50109"/>
    </source>
</evidence>
<dbReference type="GO" id="GO:0005524">
    <property type="term" value="F:ATP binding"/>
    <property type="evidence" value="ECO:0007669"/>
    <property type="project" value="UniProtKB-KW"/>
</dbReference>
<organism evidence="22 23">
    <name type="scientific">Calycomorphotria hydatis</name>
    <dbReference type="NCBI Taxonomy" id="2528027"/>
    <lineage>
        <taxon>Bacteria</taxon>
        <taxon>Pseudomonadati</taxon>
        <taxon>Planctomycetota</taxon>
        <taxon>Planctomycetia</taxon>
        <taxon>Planctomycetales</taxon>
        <taxon>Planctomycetaceae</taxon>
        <taxon>Calycomorphotria</taxon>
    </lineage>
</organism>
<dbReference type="KEGG" id="chya:V22_01770"/>
<dbReference type="InterPro" id="IPR001789">
    <property type="entry name" value="Sig_transdc_resp-reg_receiver"/>
</dbReference>
<dbReference type="Pfam" id="PF02518">
    <property type="entry name" value="HATPase_c"/>
    <property type="match status" value="1"/>
</dbReference>
<evidence type="ECO:0000256" key="5">
    <source>
        <dbReference type="ARBA" id="ARBA00022553"/>
    </source>
</evidence>
<proteinExistence type="predicted"/>